<dbReference type="STRING" id="655819.J4KPK2"/>
<evidence type="ECO:0000313" key="3">
    <source>
        <dbReference type="Proteomes" id="UP000002762"/>
    </source>
</evidence>
<proteinExistence type="predicted"/>
<gene>
    <name evidence="2" type="ORF">BBA_03379</name>
</gene>
<dbReference type="InParanoid" id="J4KPK2"/>
<evidence type="ECO:0000313" key="2">
    <source>
        <dbReference type="EMBL" id="EJP67599.1"/>
    </source>
</evidence>
<dbReference type="RefSeq" id="XP_008596698.1">
    <property type="nucleotide sequence ID" value="XM_008598476.1"/>
</dbReference>
<feature type="region of interest" description="Disordered" evidence="1">
    <location>
        <begin position="9"/>
        <end position="30"/>
    </location>
</feature>
<feature type="region of interest" description="Disordered" evidence="1">
    <location>
        <begin position="389"/>
        <end position="420"/>
    </location>
</feature>
<organism evidence="2 3">
    <name type="scientific">Beauveria bassiana (strain ARSEF 2860)</name>
    <name type="common">White muscardine disease fungus</name>
    <name type="synonym">Tritirachium shiotae</name>
    <dbReference type="NCBI Taxonomy" id="655819"/>
    <lineage>
        <taxon>Eukaryota</taxon>
        <taxon>Fungi</taxon>
        <taxon>Dikarya</taxon>
        <taxon>Ascomycota</taxon>
        <taxon>Pezizomycotina</taxon>
        <taxon>Sordariomycetes</taxon>
        <taxon>Hypocreomycetidae</taxon>
        <taxon>Hypocreales</taxon>
        <taxon>Cordycipitaceae</taxon>
        <taxon>Beauveria</taxon>
    </lineage>
</organism>
<dbReference type="EMBL" id="JH725156">
    <property type="protein sequence ID" value="EJP67599.1"/>
    <property type="molecule type" value="Genomic_DNA"/>
</dbReference>
<dbReference type="AlphaFoldDB" id="J4KPK2"/>
<reference evidence="2 3" key="1">
    <citation type="journal article" date="2012" name="Sci. Rep.">
        <title>Genomic perspectives on the evolution of fungal entomopathogenicity in Beauveria bassiana.</title>
        <authorList>
            <person name="Xiao G."/>
            <person name="Ying S.H."/>
            <person name="Zheng P."/>
            <person name="Wang Z.L."/>
            <person name="Zhang S."/>
            <person name="Xie X.Q."/>
            <person name="Shang Y."/>
            <person name="St Leger R.J."/>
            <person name="Zhao G.P."/>
            <person name="Wang C."/>
            <person name="Feng M.G."/>
        </authorList>
    </citation>
    <scope>NUCLEOTIDE SEQUENCE [LARGE SCALE GENOMIC DNA]</scope>
    <source>
        <strain evidence="2 3">ARSEF 2860</strain>
    </source>
</reference>
<feature type="region of interest" description="Disordered" evidence="1">
    <location>
        <begin position="263"/>
        <end position="303"/>
    </location>
</feature>
<dbReference type="HOGENOM" id="CLU_031053_0_0_1"/>
<evidence type="ECO:0000256" key="1">
    <source>
        <dbReference type="SAM" id="MobiDB-lite"/>
    </source>
</evidence>
<sequence>MARFIDLEIDDNGGDTQDPSSSVCSAAPPPNADVELVTTPTVCNAVTRAFQCYPIVVGVVSHIDLTTLDSLARASRMIHHGLVQYRVALLAATLRCSNENLPLDTAARANAGIDSYTDTSRQAAGAAKASRCCARDMNCATKPPAASTLRERHRRLCAACAKAPLEQVACPGLDPARPGSADAMQRSLCDCAQGGVWLCQPCGRTIRNADHDYLRIWRWRNHYGEVLGCLGTGIGDADRGVVCGREERCLAARECEQEIDCDAEDARSSRAPSTSSSSDHHQNNNPATPPGAHNHDSYFPASWSSESRANERIPSSPLLLGPGYERHEIEGIGGIVKRKLVRMVRVGKCVPEWEEERTSARVLGREARGEARSWCGWCWRVVPGRDDPRPADKLSAVPSRPLAQTAAEAAAQQSRPPPTPATHFRHCFSTIWVMSLHIAVDRPSFEMIDALTATRDYTFILT</sequence>
<accession>J4KPK2</accession>
<name>J4KPK2_BEAB2</name>
<dbReference type="GeneID" id="19886391"/>
<dbReference type="Proteomes" id="UP000002762">
    <property type="component" value="Unassembled WGS sequence"/>
</dbReference>
<keyword evidence="3" id="KW-1185">Reference proteome</keyword>
<feature type="compositionally biased region" description="Low complexity" evidence="1">
    <location>
        <begin position="403"/>
        <end position="413"/>
    </location>
</feature>
<protein>
    <submittedName>
        <fullName evidence="2">Uncharacterized protein</fullName>
    </submittedName>
</protein>
<dbReference type="OrthoDB" id="5288318at2759"/>